<dbReference type="Proteomes" id="UP000517916">
    <property type="component" value="Unassembled WGS sequence"/>
</dbReference>
<dbReference type="InterPro" id="IPR001387">
    <property type="entry name" value="Cro/C1-type_HTH"/>
</dbReference>
<name>A0ABR6B858_9PSEU</name>
<sequence>METAPQTWAEFGRQLRVWRRRAGLTQLQLGLRMGYHNSLISRLESGLREPQAGLADRLDDLLGTNGELSAILAHPSATPRLDRALFSPIPAGNGSEALTPLNVRSWPTRLPDCGISCPLHGNTGCELPPAADVLDLFAGINRHGLPALPSTADPDVLHGMTALLAGCEKASAHLVATEFVDSVERALHLVVRWAETVNAAGRVPRVQLRLAAGYAQIAGRLRMQRGQSTMGMAWFAHGMRWAEVSDNLTVRATLHTDLSLLARLDGDPASALGYAQALGVLEPGRAWMVALSHLYQSRAHALNGLAAPCRRHICLARRKVSQLDERDLLEAPWLAGADGELRVETAVGGALRDLAAVTGDRATGRQAVHAVQRALAQLPQHMRATYLLLTLRLADAHACAGDFDTALSVANPVVGEAIQADRFTLNHELRGLRRRLIGRWGDLHQARDPFGEPGFAGF</sequence>
<dbReference type="EMBL" id="JACJID010000001">
    <property type="protein sequence ID" value="MBA8923056.1"/>
    <property type="molecule type" value="Genomic_DNA"/>
</dbReference>
<evidence type="ECO:0000259" key="1">
    <source>
        <dbReference type="PROSITE" id="PS50943"/>
    </source>
</evidence>
<accession>A0ABR6B858</accession>
<dbReference type="PROSITE" id="PS50943">
    <property type="entry name" value="HTH_CROC1"/>
    <property type="match status" value="1"/>
</dbReference>
<gene>
    <name evidence="2" type="ORF">BC739_000253</name>
</gene>
<comment type="caution">
    <text evidence="2">The sequence shown here is derived from an EMBL/GenBank/DDBJ whole genome shotgun (WGS) entry which is preliminary data.</text>
</comment>
<dbReference type="InterPro" id="IPR010982">
    <property type="entry name" value="Lambda_DNA-bd_dom_sf"/>
</dbReference>
<evidence type="ECO:0000313" key="3">
    <source>
        <dbReference type="Proteomes" id="UP000517916"/>
    </source>
</evidence>
<protein>
    <submittedName>
        <fullName evidence="2">Transcriptional regulator with XRE-family HTH domain</fullName>
    </submittedName>
</protein>
<feature type="domain" description="HTH cro/C1-type" evidence="1">
    <location>
        <begin position="15"/>
        <end position="69"/>
    </location>
</feature>
<dbReference type="Gene3D" id="1.10.260.40">
    <property type="entry name" value="lambda repressor-like DNA-binding domains"/>
    <property type="match status" value="1"/>
</dbReference>
<keyword evidence="3" id="KW-1185">Reference proteome</keyword>
<dbReference type="SUPFAM" id="SSF47413">
    <property type="entry name" value="lambda repressor-like DNA-binding domains"/>
    <property type="match status" value="1"/>
</dbReference>
<organism evidence="2 3">
    <name type="scientific">Kutzneria viridogrisea</name>
    <dbReference type="NCBI Taxonomy" id="47990"/>
    <lineage>
        <taxon>Bacteria</taxon>
        <taxon>Bacillati</taxon>
        <taxon>Actinomycetota</taxon>
        <taxon>Actinomycetes</taxon>
        <taxon>Pseudonocardiales</taxon>
        <taxon>Pseudonocardiaceae</taxon>
        <taxon>Kutzneria</taxon>
    </lineage>
</organism>
<proteinExistence type="predicted"/>
<reference evidence="2 3" key="1">
    <citation type="submission" date="2020-08" db="EMBL/GenBank/DDBJ databases">
        <title>Genomic Encyclopedia of Archaeal and Bacterial Type Strains, Phase II (KMG-II): from individual species to whole genera.</title>
        <authorList>
            <person name="Goeker M."/>
        </authorList>
    </citation>
    <scope>NUCLEOTIDE SEQUENCE [LARGE SCALE GENOMIC DNA]</scope>
    <source>
        <strain evidence="2 3">DSM 43850</strain>
    </source>
</reference>
<dbReference type="CDD" id="cd00093">
    <property type="entry name" value="HTH_XRE"/>
    <property type="match status" value="1"/>
</dbReference>
<dbReference type="Pfam" id="PF13560">
    <property type="entry name" value="HTH_31"/>
    <property type="match status" value="1"/>
</dbReference>
<evidence type="ECO:0000313" key="2">
    <source>
        <dbReference type="EMBL" id="MBA8923056.1"/>
    </source>
</evidence>
<dbReference type="RefSeq" id="WP_182836006.1">
    <property type="nucleotide sequence ID" value="NZ_BAAABQ010000011.1"/>
</dbReference>
<dbReference type="SMART" id="SM00530">
    <property type="entry name" value="HTH_XRE"/>
    <property type="match status" value="1"/>
</dbReference>